<reference evidence="2" key="1">
    <citation type="journal article" date="2014" name="Int. J. Syst. Evol. Microbiol.">
        <title>Complete genome sequence of Corynebacterium casei LMG S-19264T (=DSM 44701T), isolated from a smear-ripened cheese.</title>
        <authorList>
            <consortium name="US DOE Joint Genome Institute (JGI-PGF)"/>
            <person name="Walter F."/>
            <person name="Albersmeier A."/>
            <person name="Kalinowski J."/>
            <person name="Ruckert C."/>
        </authorList>
    </citation>
    <scope>NUCLEOTIDE SEQUENCE</scope>
    <source>
        <strain evidence="2">JCM 13064</strain>
    </source>
</reference>
<feature type="chain" id="PRO_5038124873" evidence="1">
    <location>
        <begin position="29"/>
        <end position="145"/>
    </location>
</feature>
<dbReference type="AlphaFoldDB" id="A0A917QWU1"/>
<sequence length="145" mass="15755">MIKGLTGTFLAVTAAAGFIALAPTAASASTAGQSAPASVTTTQKQLIDYKISFGTCKRTCHVKVRIKNISRKQLYSVNLTVRLYVNGTKVGTCTDYVGSIRPRGVRSAGCTVRTAKLAGMWNRYDDGEINFNTRAKTRVNYRYYA</sequence>
<protein>
    <submittedName>
        <fullName evidence="2">Uncharacterized protein</fullName>
    </submittedName>
</protein>
<keyword evidence="3" id="KW-1185">Reference proteome</keyword>
<evidence type="ECO:0000313" key="3">
    <source>
        <dbReference type="Proteomes" id="UP000645217"/>
    </source>
</evidence>
<feature type="signal peptide" evidence="1">
    <location>
        <begin position="1"/>
        <end position="28"/>
    </location>
</feature>
<dbReference type="NCBIfam" id="NF038353">
    <property type="entry name" value="FxLYD_dom"/>
    <property type="match status" value="1"/>
</dbReference>
<name>A0A917QWU1_9ACTN</name>
<organism evidence="2 3">
    <name type="scientific">Sphaerisporangium melleum</name>
    <dbReference type="NCBI Taxonomy" id="321316"/>
    <lineage>
        <taxon>Bacteria</taxon>
        <taxon>Bacillati</taxon>
        <taxon>Actinomycetota</taxon>
        <taxon>Actinomycetes</taxon>
        <taxon>Streptosporangiales</taxon>
        <taxon>Streptosporangiaceae</taxon>
        <taxon>Sphaerisporangium</taxon>
    </lineage>
</organism>
<comment type="caution">
    <text evidence="2">The sequence shown here is derived from an EMBL/GenBank/DDBJ whole genome shotgun (WGS) entry which is preliminary data.</text>
</comment>
<dbReference type="RefSeq" id="WP_189162211.1">
    <property type="nucleotide sequence ID" value="NZ_BMNT01000006.1"/>
</dbReference>
<proteinExistence type="predicted"/>
<gene>
    <name evidence="2" type="ORF">GCM10007964_15280</name>
</gene>
<keyword evidence="1" id="KW-0732">Signal</keyword>
<dbReference type="EMBL" id="BMNT01000006">
    <property type="protein sequence ID" value="GGK73420.1"/>
    <property type="molecule type" value="Genomic_DNA"/>
</dbReference>
<evidence type="ECO:0000313" key="2">
    <source>
        <dbReference type="EMBL" id="GGK73420.1"/>
    </source>
</evidence>
<evidence type="ECO:0000256" key="1">
    <source>
        <dbReference type="SAM" id="SignalP"/>
    </source>
</evidence>
<dbReference type="Proteomes" id="UP000645217">
    <property type="component" value="Unassembled WGS sequence"/>
</dbReference>
<accession>A0A917QWU1</accession>
<dbReference type="InterPro" id="IPR047676">
    <property type="entry name" value="FxLYD_dom"/>
</dbReference>
<reference evidence="2" key="2">
    <citation type="submission" date="2020-09" db="EMBL/GenBank/DDBJ databases">
        <authorList>
            <person name="Sun Q."/>
            <person name="Ohkuma M."/>
        </authorList>
    </citation>
    <scope>NUCLEOTIDE SEQUENCE</scope>
    <source>
        <strain evidence="2">JCM 13064</strain>
    </source>
</reference>